<dbReference type="GO" id="GO:0005758">
    <property type="term" value="C:mitochondrial intermembrane space"/>
    <property type="evidence" value="ECO:0007669"/>
    <property type="project" value="TreeGrafter"/>
</dbReference>
<keyword evidence="6" id="KW-1185">Reference proteome</keyword>
<evidence type="ECO:0008006" key="7">
    <source>
        <dbReference type="Google" id="ProtNLM"/>
    </source>
</evidence>
<organism evidence="5 6">
    <name type="scientific">Trichomonascus ciferrii</name>
    <dbReference type="NCBI Taxonomy" id="44093"/>
    <lineage>
        <taxon>Eukaryota</taxon>
        <taxon>Fungi</taxon>
        <taxon>Dikarya</taxon>
        <taxon>Ascomycota</taxon>
        <taxon>Saccharomycotina</taxon>
        <taxon>Dipodascomycetes</taxon>
        <taxon>Dipodascales</taxon>
        <taxon>Trichomonascaceae</taxon>
        <taxon>Trichomonascus</taxon>
        <taxon>Trichomonascus ciferrii complex</taxon>
    </lineage>
</organism>
<evidence type="ECO:0000313" key="5">
    <source>
        <dbReference type="EMBL" id="KAA8916358.1"/>
    </source>
</evidence>
<dbReference type="PANTHER" id="PTHR47677">
    <property type="entry name" value="CYTOCHROME C OXIDASE ASSEMBLY FACTOR 6"/>
    <property type="match status" value="1"/>
</dbReference>
<name>A0A642V954_9ASCO</name>
<dbReference type="Gene3D" id="1.10.10.140">
    <property type="entry name" value="Cytochrome c oxidase, subunit VIb"/>
    <property type="match status" value="1"/>
</dbReference>
<dbReference type="Pfam" id="PF02297">
    <property type="entry name" value="COX6B"/>
    <property type="match status" value="1"/>
</dbReference>
<dbReference type="InterPro" id="IPR036549">
    <property type="entry name" value="CX6/COA6-like_sf"/>
</dbReference>
<gene>
    <name evidence="5" type="ORF">TRICI_001501</name>
</gene>
<dbReference type="AlphaFoldDB" id="A0A642V954"/>
<protein>
    <recommendedName>
        <fullName evidence="7">Cytochrome c oxidase assembly factor 6</fullName>
    </recommendedName>
</protein>
<dbReference type="SUPFAM" id="SSF47694">
    <property type="entry name" value="Cytochrome c oxidase subunit h"/>
    <property type="match status" value="1"/>
</dbReference>
<sequence>MGLFSSEKAEQPDMVKRSSRKVCWEARDKFFACLDKHNIEDAVKNSKEATKNCGAEEKEFEKDCVKSWVEYFKQKRANDIEKERQLKILEERGAIKLDSTTSFK</sequence>
<dbReference type="PANTHER" id="PTHR47677:SF1">
    <property type="entry name" value="CYTOCHROME C OXIDASE ASSEMBLY FACTOR 6"/>
    <property type="match status" value="1"/>
</dbReference>
<dbReference type="Proteomes" id="UP000761534">
    <property type="component" value="Unassembled WGS sequence"/>
</dbReference>
<comment type="similarity">
    <text evidence="2">Belongs to the cytochrome c oxidase subunit 6B family.</text>
</comment>
<evidence type="ECO:0000256" key="4">
    <source>
        <dbReference type="ARBA" id="ARBA00023157"/>
    </source>
</evidence>
<evidence type="ECO:0000256" key="1">
    <source>
        <dbReference type="ARBA" id="ARBA00004173"/>
    </source>
</evidence>
<accession>A0A642V954</accession>
<reference evidence="5" key="1">
    <citation type="journal article" date="2019" name="G3 (Bethesda)">
        <title>Genome Assemblies of Two Rare Opportunistic Yeast Pathogens: Diutina rugosa (syn. Candida rugosa) and Trichomonascus ciferrii (syn. Candida ciferrii).</title>
        <authorList>
            <person name="Mixao V."/>
            <person name="Saus E."/>
            <person name="Hansen A.P."/>
            <person name="Lass-Florl C."/>
            <person name="Gabaldon T."/>
        </authorList>
    </citation>
    <scope>NUCLEOTIDE SEQUENCE</scope>
    <source>
        <strain evidence="5">CBS 4856</strain>
    </source>
</reference>
<dbReference type="GO" id="GO:0033617">
    <property type="term" value="P:mitochondrial respiratory chain complex IV assembly"/>
    <property type="evidence" value="ECO:0007669"/>
    <property type="project" value="TreeGrafter"/>
</dbReference>
<dbReference type="PROSITE" id="PS51808">
    <property type="entry name" value="CHCH"/>
    <property type="match status" value="1"/>
</dbReference>
<evidence type="ECO:0000256" key="3">
    <source>
        <dbReference type="ARBA" id="ARBA00023128"/>
    </source>
</evidence>
<dbReference type="OrthoDB" id="5545577at2759"/>
<evidence type="ECO:0000313" key="6">
    <source>
        <dbReference type="Proteomes" id="UP000761534"/>
    </source>
</evidence>
<dbReference type="InterPro" id="IPR048280">
    <property type="entry name" value="COX6B-like"/>
</dbReference>
<evidence type="ECO:0000256" key="2">
    <source>
        <dbReference type="ARBA" id="ARBA00006425"/>
    </source>
</evidence>
<dbReference type="InterPro" id="IPR048281">
    <property type="entry name" value="COA6_fun"/>
</dbReference>
<comment type="caution">
    <text evidence="5">The sequence shown here is derived from an EMBL/GenBank/DDBJ whole genome shotgun (WGS) entry which is preliminary data.</text>
</comment>
<proteinExistence type="inferred from homology"/>
<dbReference type="VEuPathDB" id="FungiDB:TRICI_001501"/>
<keyword evidence="4" id="KW-1015">Disulfide bond</keyword>
<comment type="subcellular location">
    <subcellularLocation>
        <location evidence="1">Mitochondrion</location>
    </subcellularLocation>
</comment>
<keyword evidence="3" id="KW-0496">Mitochondrion</keyword>
<dbReference type="EMBL" id="SWFS01000106">
    <property type="protein sequence ID" value="KAA8916358.1"/>
    <property type="molecule type" value="Genomic_DNA"/>
</dbReference>